<organism evidence="4 5">
    <name type="scientific">Pseudonocardia xishanensis</name>
    <dbReference type="NCBI Taxonomy" id="630995"/>
    <lineage>
        <taxon>Bacteria</taxon>
        <taxon>Bacillati</taxon>
        <taxon>Actinomycetota</taxon>
        <taxon>Actinomycetes</taxon>
        <taxon>Pseudonocardiales</taxon>
        <taxon>Pseudonocardiaceae</taxon>
        <taxon>Pseudonocardia</taxon>
    </lineage>
</organism>
<evidence type="ECO:0000313" key="4">
    <source>
        <dbReference type="EMBL" id="GAA4535910.1"/>
    </source>
</evidence>
<gene>
    <name evidence="4" type="ORF">GCM10023175_02110</name>
</gene>
<dbReference type="Gene3D" id="1.10.10.60">
    <property type="entry name" value="Homeodomain-like"/>
    <property type="match status" value="1"/>
</dbReference>
<dbReference type="PRINTS" id="PR01590">
    <property type="entry name" value="HTHFIS"/>
</dbReference>
<dbReference type="SUPFAM" id="SSF46689">
    <property type="entry name" value="Homeodomain-like"/>
    <property type="match status" value="1"/>
</dbReference>
<protein>
    <recommendedName>
        <fullName evidence="3">Sigma-54 factor interaction domain-containing protein</fullName>
    </recommendedName>
</protein>
<keyword evidence="2" id="KW-0067">ATP-binding</keyword>
<proteinExistence type="predicted"/>
<dbReference type="EMBL" id="BAABGT010000003">
    <property type="protein sequence ID" value="GAA4535910.1"/>
    <property type="molecule type" value="Genomic_DNA"/>
</dbReference>
<dbReference type="Gene3D" id="1.10.8.60">
    <property type="match status" value="1"/>
</dbReference>
<evidence type="ECO:0000256" key="1">
    <source>
        <dbReference type="ARBA" id="ARBA00022741"/>
    </source>
</evidence>
<dbReference type="SUPFAM" id="SSF52540">
    <property type="entry name" value="P-loop containing nucleoside triphosphate hydrolases"/>
    <property type="match status" value="1"/>
</dbReference>
<keyword evidence="1" id="KW-0547">Nucleotide-binding</keyword>
<dbReference type="InterPro" id="IPR009057">
    <property type="entry name" value="Homeodomain-like_sf"/>
</dbReference>
<evidence type="ECO:0000259" key="3">
    <source>
        <dbReference type="PROSITE" id="PS50045"/>
    </source>
</evidence>
<accession>A0ABP8RDI5</accession>
<evidence type="ECO:0000256" key="2">
    <source>
        <dbReference type="ARBA" id="ARBA00022840"/>
    </source>
</evidence>
<dbReference type="InterPro" id="IPR002078">
    <property type="entry name" value="Sigma_54_int"/>
</dbReference>
<dbReference type="PROSITE" id="PS50045">
    <property type="entry name" value="SIGMA54_INTERACT_4"/>
    <property type="match status" value="1"/>
</dbReference>
<dbReference type="InterPro" id="IPR002197">
    <property type="entry name" value="HTH_Fis"/>
</dbReference>
<name>A0ABP8RDI5_9PSEU</name>
<dbReference type="Pfam" id="PF02954">
    <property type="entry name" value="HTH_8"/>
    <property type="match status" value="1"/>
</dbReference>
<dbReference type="Proteomes" id="UP001501598">
    <property type="component" value="Unassembled WGS sequence"/>
</dbReference>
<reference evidence="5" key="1">
    <citation type="journal article" date="2019" name="Int. J. Syst. Evol. Microbiol.">
        <title>The Global Catalogue of Microorganisms (GCM) 10K type strain sequencing project: providing services to taxonomists for standard genome sequencing and annotation.</title>
        <authorList>
            <consortium name="The Broad Institute Genomics Platform"/>
            <consortium name="The Broad Institute Genome Sequencing Center for Infectious Disease"/>
            <person name="Wu L."/>
            <person name="Ma J."/>
        </authorList>
    </citation>
    <scope>NUCLEOTIDE SEQUENCE [LARGE SCALE GENOMIC DNA]</scope>
    <source>
        <strain evidence="5">JCM 17906</strain>
    </source>
</reference>
<keyword evidence="5" id="KW-1185">Reference proteome</keyword>
<evidence type="ECO:0000313" key="5">
    <source>
        <dbReference type="Proteomes" id="UP001501598"/>
    </source>
</evidence>
<dbReference type="PANTHER" id="PTHR32071">
    <property type="entry name" value="TRANSCRIPTIONAL REGULATORY PROTEIN"/>
    <property type="match status" value="1"/>
</dbReference>
<sequence>MVSGEPGSGRSRWVAEAAGDAPTVTLDAAATIAGSERDWAEQFAELAADPERVVVVDDAHLLGERLCTLVGRSLDDRAAARIWLVTSPTADLPPHVAALVARCSERLETTPLRERLHELPALVAALSTAQGAERPLVLTARALAALSEHPWPGNLVELAVLVQELSADHVVGPVDLPALPPRYRPGGRVLAGREHAERVAIVGALQSAEGNKSLAAARLGISRTTLYNRLRALAISEQQYVSNS</sequence>
<comment type="caution">
    <text evidence="4">The sequence shown here is derived from an EMBL/GenBank/DDBJ whole genome shotgun (WGS) entry which is preliminary data.</text>
</comment>
<dbReference type="InterPro" id="IPR027417">
    <property type="entry name" value="P-loop_NTPase"/>
</dbReference>
<feature type="domain" description="Sigma-54 factor interaction" evidence="3">
    <location>
        <begin position="107"/>
        <end position="167"/>
    </location>
</feature>